<name>A0ABW5DVD8_9PROT</name>
<protein>
    <submittedName>
        <fullName evidence="3">Uncharacterized protein</fullName>
    </submittedName>
</protein>
<dbReference type="EMBL" id="JBHUIP010000013">
    <property type="protein sequence ID" value="MFD2264450.1"/>
    <property type="molecule type" value="Genomic_DNA"/>
</dbReference>
<evidence type="ECO:0000313" key="3">
    <source>
        <dbReference type="EMBL" id="MFD2264450.1"/>
    </source>
</evidence>
<evidence type="ECO:0000256" key="1">
    <source>
        <dbReference type="SAM" id="Coils"/>
    </source>
</evidence>
<keyword evidence="2" id="KW-1133">Transmembrane helix</keyword>
<keyword evidence="4" id="KW-1185">Reference proteome</keyword>
<reference evidence="4" key="1">
    <citation type="journal article" date="2019" name="Int. J. Syst. Evol. Microbiol.">
        <title>The Global Catalogue of Microorganisms (GCM) 10K type strain sequencing project: providing services to taxonomists for standard genome sequencing and annotation.</title>
        <authorList>
            <consortium name="The Broad Institute Genomics Platform"/>
            <consortium name="The Broad Institute Genome Sequencing Center for Infectious Disease"/>
            <person name="Wu L."/>
            <person name="Ma J."/>
        </authorList>
    </citation>
    <scope>NUCLEOTIDE SEQUENCE [LARGE SCALE GENOMIC DNA]</scope>
    <source>
        <strain evidence="4">CGMCC 1.19062</strain>
    </source>
</reference>
<evidence type="ECO:0000313" key="4">
    <source>
        <dbReference type="Proteomes" id="UP001597295"/>
    </source>
</evidence>
<comment type="caution">
    <text evidence="3">The sequence shown here is derived from an EMBL/GenBank/DDBJ whole genome shotgun (WGS) entry which is preliminary data.</text>
</comment>
<evidence type="ECO:0000256" key="2">
    <source>
        <dbReference type="SAM" id="Phobius"/>
    </source>
</evidence>
<keyword evidence="2" id="KW-0472">Membrane</keyword>
<keyword evidence="1" id="KW-0175">Coiled coil</keyword>
<dbReference type="Proteomes" id="UP001597295">
    <property type="component" value="Unassembled WGS sequence"/>
</dbReference>
<accession>A0ABW5DVD8</accession>
<keyword evidence="2" id="KW-0812">Transmembrane</keyword>
<feature type="coiled-coil region" evidence="1">
    <location>
        <begin position="51"/>
        <end position="78"/>
    </location>
</feature>
<feature type="transmembrane region" description="Helical" evidence="2">
    <location>
        <begin position="91"/>
        <end position="112"/>
    </location>
</feature>
<proteinExistence type="predicted"/>
<gene>
    <name evidence="3" type="ORF">ACFSM5_16215</name>
</gene>
<sequence>MHADISELRSQVEQRFQGVERWMERITTTLEKLADNRDKVLILEVQHQSDNRHLQTQIDTLETRLNDATAELATLARSSVGQALTLNRVTFVQGLILFLGSALTTGSINYLLRKF</sequence>
<organism evidence="3 4">
    <name type="scientific">Lacibacterium aquatile</name>
    <dbReference type="NCBI Taxonomy" id="1168082"/>
    <lineage>
        <taxon>Bacteria</taxon>
        <taxon>Pseudomonadati</taxon>
        <taxon>Pseudomonadota</taxon>
        <taxon>Alphaproteobacteria</taxon>
        <taxon>Rhodospirillales</taxon>
        <taxon>Rhodospirillaceae</taxon>
    </lineage>
</organism>